<keyword evidence="3 6" id="KW-0067">ATP-binding</keyword>
<evidence type="ECO:0000256" key="5">
    <source>
        <dbReference type="PROSITE-ProRule" id="PRU00283"/>
    </source>
</evidence>
<dbReference type="OMA" id="AGSRTWI"/>
<evidence type="ECO:0000256" key="6">
    <source>
        <dbReference type="RuleBase" id="RU000394"/>
    </source>
</evidence>
<dbReference type="InterPro" id="IPR027417">
    <property type="entry name" value="P-loop_NTPase"/>
</dbReference>
<dbReference type="GO" id="GO:0005875">
    <property type="term" value="C:microtubule associated complex"/>
    <property type="evidence" value="ECO:0007669"/>
    <property type="project" value="TreeGrafter"/>
</dbReference>
<comment type="subcellular location">
    <subcellularLocation>
        <location evidence="1">Cytoplasm</location>
        <location evidence="1">Cytoskeleton</location>
    </subcellularLocation>
</comment>
<feature type="compositionally biased region" description="Low complexity" evidence="7">
    <location>
        <begin position="381"/>
        <end position="396"/>
    </location>
</feature>
<feature type="compositionally biased region" description="Low complexity" evidence="7">
    <location>
        <begin position="203"/>
        <end position="220"/>
    </location>
</feature>
<evidence type="ECO:0000256" key="4">
    <source>
        <dbReference type="ARBA" id="ARBA00023212"/>
    </source>
</evidence>
<keyword evidence="6" id="KW-0493">Microtubule</keyword>
<evidence type="ECO:0000256" key="2">
    <source>
        <dbReference type="ARBA" id="ARBA00022741"/>
    </source>
</evidence>
<dbReference type="PROSITE" id="PS50067">
    <property type="entry name" value="KINESIN_MOTOR_2"/>
    <property type="match status" value="1"/>
</dbReference>
<sequence>MQRSFACLLEHSRSHGPGLALSASYLEIYNEQVRDLLSPGPPCALPLRWSKTRGFYAENQLSVDFESLETIIDLLLQGSRRRRTSAHALNKHSSRSHALLTIRIRSRAPSSSPGKQGTLCFVDLAGSERVKDTGSTGELCVEANNINRSLLALGRLHLPILALPLGDAEHPALRQPGPQGHHQTRGQQGPPGEVAAKLGGRDPGPTAGEPLPAPAALPAHGAHKERGGARDPPEAGGTAGMGRQVWPRGATLLPTRRAAPDGGSSSLAQPLRPPAGLCGGERAAQVWGGPAGTCRTHKKGLQEPESPPVVQHSVPASEGCGCLPQGGSGGRAGRLSAGCPCPALLPPCSPGSPTSPQTLVVTSHPTEPPAAPAAARSLSGAPTSHSATPHSSSSPTRCPPPGTSCRNCLLPPVAPSAAPGCPMPSCPRCCRGSPCHSRSPLASRCLARRTWLCPAPGHTRERGAGEGAGACLGGTRCHGTAGSPAPREGSSLRPRHGQGQVCWSPEPPEPSLCRSGKRPWGGWRSRSEQPQPHRSRDQQRGPRTLQPAPAWLQPGAQPQPPGAQQTTRTAWPTGGPSHPDRQPDRQTDPPACTALVVYCCLAPGRGAGPSSGALLPGLQAVQPVLGDGARVAGLHQVHALGAQVDAVVVIWERGKGGCQHGFGAATSPRRQPHSIGDGAEPEEPPPSPTGVPAAPQPHPRRRSRRSAGSRTWIPTASRSQRPWSRSRYAASSRSPNAASGGSCTSCAGGGTSSGGAAAMPHRSCRPWQRPAARGPPASLC</sequence>
<feature type="compositionally biased region" description="Basic and acidic residues" evidence="7">
    <location>
        <begin position="578"/>
        <end position="587"/>
    </location>
</feature>
<keyword evidence="6" id="KW-0505">Motor protein</keyword>
<proteinExistence type="inferred from homology"/>
<feature type="compositionally biased region" description="Pro residues" evidence="7">
    <location>
        <begin position="684"/>
        <end position="697"/>
    </location>
</feature>
<dbReference type="Pfam" id="PF00225">
    <property type="entry name" value="Kinesin"/>
    <property type="match status" value="1"/>
</dbReference>
<feature type="compositionally biased region" description="Basic residues" evidence="7">
    <location>
        <begin position="698"/>
        <end position="707"/>
    </location>
</feature>
<feature type="compositionally biased region" description="Polar residues" evidence="7">
    <location>
        <begin position="354"/>
        <end position="365"/>
    </location>
</feature>
<evidence type="ECO:0000313" key="10">
    <source>
        <dbReference type="Proteomes" id="UP000016666"/>
    </source>
</evidence>
<dbReference type="GO" id="GO:0003777">
    <property type="term" value="F:microtubule motor activity"/>
    <property type="evidence" value="ECO:0007669"/>
    <property type="project" value="InterPro"/>
</dbReference>
<evidence type="ECO:0000256" key="3">
    <source>
        <dbReference type="ARBA" id="ARBA00022840"/>
    </source>
</evidence>
<dbReference type="PRINTS" id="PR00380">
    <property type="entry name" value="KINESINHEAVY"/>
</dbReference>
<comment type="similarity">
    <text evidence="5 6">Belongs to the TRAFAC class myosin-kinesin ATPase superfamily. Kinesin family.</text>
</comment>
<feature type="region of interest" description="Disordered" evidence="7">
    <location>
        <begin position="661"/>
        <end position="780"/>
    </location>
</feature>
<dbReference type="PANTHER" id="PTHR47969:SF33">
    <property type="entry name" value="KINESIN-LIKE PROTEIN"/>
    <property type="match status" value="1"/>
</dbReference>
<feature type="compositionally biased region" description="Low complexity" evidence="7">
    <location>
        <begin position="721"/>
        <end position="746"/>
    </location>
</feature>
<evidence type="ECO:0000313" key="9">
    <source>
        <dbReference type="Ensembl" id="ENSAPLP00000032183.1"/>
    </source>
</evidence>
<comment type="caution">
    <text evidence="5">Lacks conserved residue(s) required for the propagation of feature annotation.</text>
</comment>
<dbReference type="GO" id="GO:0008017">
    <property type="term" value="F:microtubule binding"/>
    <property type="evidence" value="ECO:0007669"/>
    <property type="project" value="InterPro"/>
</dbReference>
<protein>
    <recommendedName>
        <fullName evidence="6">Kinesin-like protein</fullName>
    </recommendedName>
</protein>
<feature type="compositionally biased region" description="Basic and acidic residues" evidence="7">
    <location>
        <begin position="222"/>
        <end position="233"/>
    </location>
</feature>
<dbReference type="Gene3D" id="3.40.850.10">
    <property type="entry name" value="Kinesin motor domain"/>
    <property type="match status" value="1"/>
</dbReference>
<feature type="region of interest" description="Disordered" evidence="7">
    <location>
        <begin position="478"/>
        <end position="589"/>
    </location>
</feature>
<dbReference type="GO" id="GO:0005874">
    <property type="term" value="C:microtubule"/>
    <property type="evidence" value="ECO:0007669"/>
    <property type="project" value="UniProtKB-KW"/>
</dbReference>
<name>A0A493U234_ANAPP</name>
<keyword evidence="2 6" id="KW-0547">Nucleotide-binding</keyword>
<feature type="compositionally biased region" description="Low complexity" evidence="7">
    <location>
        <begin position="545"/>
        <end position="556"/>
    </location>
</feature>
<keyword evidence="10" id="KW-1185">Reference proteome</keyword>
<dbReference type="InterPro" id="IPR027640">
    <property type="entry name" value="Kinesin-like_fam"/>
</dbReference>
<dbReference type="Ensembl" id="ENSAPLT00000035599.1">
    <property type="protein sequence ID" value="ENSAPLP00000032183.1"/>
    <property type="gene ID" value="ENSAPLG00000029180.1"/>
</dbReference>
<dbReference type="SUPFAM" id="SSF52540">
    <property type="entry name" value="P-loop containing nucleoside triphosphate hydrolases"/>
    <property type="match status" value="1"/>
</dbReference>
<organism evidence="9 10">
    <name type="scientific">Anas platyrhynchos platyrhynchos</name>
    <name type="common">Northern mallard</name>
    <dbReference type="NCBI Taxonomy" id="8840"/>
    <lineage>
        <taxon>Eukaryota</taxon>
        <taxon>Metazoa</taxon>
        <taxon>Chordata</taxon>
        <taxon>Craniata</taxon>
        <taxon>Vertebrata</taxon>
        <taxon>Euteleostomi</taxon>
        <taxon>Archelosauria</taxon>
        <taxon>Archosauria</taxon>
        <taxon>Dinosauria</taxon>
        <taxon>Saurischia</taxon>
        <taxon>Theropoda</taxon>
        <taxon>Coelurosauria</taxon>
        <taxon>Aves</taxon>
        <taxon>Neognathae</taxon>
        <taxon>Galloanserae</taxon>
        <taxon>Anseriformes</taxon>
        <taxon>Anatidae</taxon>
        <taxon>Anatinae</taxon>
        <taxon>Anas</taxon>
    </lineage>
</organism>
<dbReference type="PROSITE" id="PS00411">
    <property type="entry name" value="KINESIN_MOTOR_1"/>
    <property type="match status" value="1"/>
</dbReference>
<dbReference type="STRING" id="8840.ENSAPLP00000032183"/>
<reference evidence="9" key="2">
    <citation type="submission" date="2025-08" db="UniProtKB">
        <authorList>
            <consortium name="Ensembl"/>
        </authorList>
    </citation>
    <scope>IDENTIFICATION</scope>
</reference>
<dbReference type="GO" id="GO:0005524">
    <property type="term" value="F:ATP binding"/>
    <property type="evidence" value="ECO:0007669"/>
    <property type="project" value="UniProtKB-KW"/>
</dbReference>
<evidence type="ECO:0000256" key="7">
    <source>
        <dbReference type="SAM" id="MobiDB-lite"/>
    </source>
</evidence>
<dbReference type="Proteomes" id="UP000016666">
    <property type="component" value="Unassembled WGS sequence"/>
</dbReference>
<dbReference type="AlphaFoldDB" id="A0A493U234"/>
<dbReference type="GeneTree" id="ENSGT00940000161216"/>
<dbReference type="SMART" id="SM00129">
    <property type="entry name" value="KISc"/>
    <property type="match status" value="1"/>
</dbReference>
<feature type="region of interest" description="Disordered" evidence="7">
    <location>
        <begin position="352"/>
        <end position="397"/>
    </location>
</feature>
<reference evidence="10" key="1">
    <citation type="submission" date="2017-10" db="EMBL/GenBank/DDBJ databases">
        <title>A new Pekin duck reference genome.</title>
        <authorList>
            <person name="Hou Z.-C."/>
            <person name="Zhou Z.-K."/>
            <person name="Zhu F."/>
            <person name="Hou S.-S."/>
        </authorList>
    </citation>
    <scope>NUCLEOTIDE SEQUENCE [LARGE SCALE GENOMIC DNA]</scope>
</reference>
<dbReference type="InterPro" id="IPR036961">
    <property type="entry name" value="Kinesin_motor_dom_sf"/>
</dbReference>
<dbReference type="GO" id="GO:0007052">
    <property type="term" value="P:mitotic spindle organization"/>
    <property type="evidence" value="ECO:0007669"/>
    <property type="project" value="TreeGrafter"/>
</dbReference>
<dbReference type="InterPro" id="IPR019821">
    <property type="entry name" value="Kinesin_motor_CS"/>
</dbReference>
<dbReference type="PANTHER" id="PTHR47969">
    <property type="entry name" value="CHROMOSOME-ASSOCIATED KINESIN KIF4A-RELATED"/>
    <property type="match status" value="1"/>
</dbReference>
<feature type="region of interest" description="Disordered" evidence="7">
    <location>
        <begin position="169"/>
        <end position="312"/>
    </location>
</feature>
<feature type="domain" description="Kinesin motor" evidence="8">
    <location>
        <begin position="1"/>
        <end position="155"/>
    </location>
</feature>
<evidence type="ECO:0000259" key="8">
    <source>
        <dbReference type="PROSITE" id="PS50067"/>
    </source>
</evidence>
<keyword evidence="4" id="KW-0206">Cytoskeleton</keyword>
<evidence type="ECO:0000256" key="1">
    <source>
        <dbReference type="ARBA" id="ARBA00004245"/>
    </source>
</evidence>
<dbReference type="InterPro" id="IPR001752">
    <property type="entry name" value="Kinesin_motor_dom"/>
</dbReference>
<dbReference type="GO" id="GO:0007018">
    <property type="term" value="P:microtubule-based movement"/>
    <property type="evidence" value="ECO:0007669"/>
    <property type="project" value="InterPro"/>
</dbReference>
<keyword evidence="4" id="KW-0963">Cytoplasm</keyword>
<accession>A0A493U234</accession>
<dbReference type="GO" id="GO:0051231">
    <property type="term" value="P:spindle elongation"/>
    <property type="evidence" value="ECO:0007669"/>
    <property type="project" value="TreeGrafter"/>
</dbReference>
<reference evidence="9" key="3">
    <citation type="submission" date="2025-09" db="UniProtKB">
        <authorList>
            <consortium name="Ensembl"/>
        </authorList>
    </citation>
    <scope>IDENTIFICATION</scope>
</reference>